<organism evidence="1 2">
    <name type="scientific">Alkalimarinus alittae</name>
    <dbReference type="NCBI Taxonomy" id="2961619"/>
    <lineage>
        <taxon>Bacteria</taxon>
        <taxon>Pseudomonadati</taxon>
        <taxon>Pseudomonadota</taxon>
        <taxon>Gammaproteobacteria</taxon>
        <taxon>Alteromonadales</taxon>
        <taxon>Alteromonadaceae</taxon>
        <taxon>Alkalimarinus</taxon>
    </lineage>
</organism>
<evidence type="ECO:0000313" key="1">
    <source>
        <dbReference type="EMBL" id="UZE94612.1"/>
    </source>
</evidence>
<gene>
    <name evidence="1" type="ORF">NKI27_10985</name>
</gene>
<dbReference type="EMBL" id="CP100390">
    <property type="protein sequence ID" value="UZE94612.1"/>
    <property type="molecule type" value="Genomic_DNA"/>
</dbReference>
<proteinExistence type="predicted"/>
<accession>A0ABY6MXV4</accession>
<keyword evidence="2" id="KW-1185">Reference proteome</keyword>
<reference evidence="1" key="1">
    <citation type="submission" date="2022-06" db="EMBL/GenBank/DDBJ databases">
        <title>Alkalimarinus sp. nov., isolated from gut of a Alitta virens.</title>
        <authorList>
            <person name="Yang A.I."/>
            <person name="Shin N.-R."/>
        </authorList>
    </citation>
    <scope>NUCLEOTIDE SEQUENCE</scope>
    <source>
        <strain evidence="1">A2M4</strain>
    </source>
</reference>
<protein>
    <submittedName>
        <fullName evidence="1">Uncharacterized protein</fullName>
    </submittedName>
</protein>
<name>A0ABY6MXV4_9ALTE</name>
<evidence type="ECO:0000313" key="2">
    <source>
        <dbReference type="Proteomes" id="UP001163739"/>
    </source>
</evidence>
<dbReference type="Proteomes" id="UP001163739">
    <property type="component" value="Chromosome"/>
</dbReference>
<dbReference type="RefSeq" id="WP_265046105.1">
    <property type="nucleotide sequence ID" value="NZ_CP100390.1"/>
</dbReference>
<sequence length="134" mass="14796">MLPQLINNPSHLDDNVVSHVSCLLNKGECTYQSLTYGELTLSVTPNNFKALIPLTVTLTTNNPNITRSFVSLDGKDMYMGLNQSELTQSGGKGHWKGVITIPVCTVDAEMAWLFSVTLQGLETERLVFNIKSKH</sequence>